<name>A0A1W6A162_9BACI</name>
<feature type="transmembrane region" description="Helical" evidence="1">
    <location>
        <begin position="6"/>
        <end position="24"/>
    </location>
</feature>
<dbReference type="AlphaFoldDB" id="A0A1W6A162"/>
<dbReference type="OrthoDB" id="2974274at2"/>
<gene>
    <name evidence="2" type="ORF">HM131_17035</name>
</gene>
<dbReference type="KEGG" id="hmn:HM131_17035"/>
<evidence type="ECO:0000256" key="1">
    <source>
        <dbReference type="SAM" id="Phobius"/>
    </source>
</evidence>
<dbReference type="EMBL" id="CP020772">
    <property type="protein sequence ID" value="ARI79254.1"/>
    <property type="molecule type" value="Genomic_DNA"/>
</dbReference>
<keyword evidence="1" id="KW-1133">Transmembrane helix</keyword>
<dbReference type="Proteomes" id="UP000192527">
    <property type="component" value="Chromosome"/>
</dbReference>
<keyword evidence="1" id="KW-0812">Transmembrane</keyword>
<evidence type="ECO:0000313" key="2">
    <source>
        <dbReference type="EMBL" id="ARI79254.1"/>
    </source>
</evidence>
<evidence type="ECO:0000313" key="3">
    <source>
        <dbReference type="Proteomes" id="UP000192527"/>
    </source>
</evidence>
<keyword evidence="1" id="KW-0472">Membrane</keyword>
<keyword evidence="3" id="KW-1185">Reference proteome</keyword>
<accession>A0A1W6A162</accession>
<organism evidence="2 3">
    <name type="scientific">Halobacillus mangrovi</name>
    <dbReference type="NCBI Taxonomy" id="402384"/>
    <lineage>
        <taxon>Bacteria</taxon>
        <taxon>Bacillati</taxon>
        <taxon>Bacillota</taxon>
        <taxon>Bacilli</taxon>
        <taxon>Bacillales</taxon>
        <taxon>Bacillaceae</taxon>
        <taxon>Halobacillus</taxon>
    </lineage>
</organism>
<reference evidence="2 3" key="1">
    <citation type="submission" date="2017-04" db="EMBL/GenBank/DDBJ databases">
        <title>The whole genome sequencing and assembly of Halobacillus mangrovi strain.</title>
        <authorList>
            <person name="Lee S.-J."/>
            <person name="Park M.-K."/>
            <person name="Kim J.-Y."/>
            <person name="Lee Y.-J."/>
            <person name="Yi H."/>
            <person name="Bahn Y.-S."/>
            <person name="Kim J.F."/>
            <person name="Lee D.-W."/>
        </authorList>
    </citation>
    <scope>NUCLEOTIDE SEQUENCE [LARGE SCALE GENOMIC DNA]</scope>
    <source>
        <strain evidence="2 3">KTB 131</strain>
    </source>
</reference>
<sequence length="75" mass="8318">MSPIYYVIIIAISVIALTGTLMVAKQMTKVEKELTSEDEIESLKNDGKNSSIPLLSIIYAITAVITVILVWIFIF</sequence>
<proteinExistence type="predicted"/>
<protein>
    <submittedName>
        <fullName evidence="2">Uncharacterized protein</fullName>
    </submittedName>
</protein>
<feature type="transmembrane region" description="Helical" evidence="1">
    <location>
        <begin position="52"/>
        <end position="74"/>
    </location>
</feature>